<name>A0A2A9HDN1_TEPT2</name>
<proteinExistence type="predicted"/>
<organism evidence="1 2">
    <name type="scientific">Tepidiforma thermophila (strain KCTC 52669 / CGMCC 1.13589 / G233)</name>
    <dbReference type="NCBI Taxonomy" id="2761530"/>
    <lineage>
        <taxon>Bacteria</taxon>
        <taxon>Bacillati</taxon>
        <taxon>Chloroflexota</taxon>
        <taxon>Tepidiformia</taxon>
        <taxon>Tepidiformales</taxon>
        <taxon>Tepidiformaceae</taxon>
        <taxon>Tepidiforma</taxon>
    </lineage>
</organism>
<evidence type="ECO:0000313" key="1">
    <source>
        <dbReference type="EMBL" id="PFG74127.1"/>
    </source>
</evidence>
<gene>
    <name evidence="1" type="ORF">A9A59_1335</name>
</gene>
<dbReference type="AlphaFoldDB" id="A0A2A9HDN1"/>
<dbReference type="RefSeq" id="WP_098503537.1">
    <property type="nucleotide sequence ID" value="NZ_PDJQ01000001.1"/>
</dbReference>
<accession>A0A2A9HDN1</accession>
<comment type="caution">
    <text evidence="1">The sequence shown here is derived from an EMBL/GenBank/DDBJ whole genome shotgun (WGS) entry which is preliminary data.</text>
</comment>
<dbReference type="Proteomes" id="UP000223071">
    <property type="component" value="Unassembled WGS sequence"/>
</dbReference>
<sequence length="318" mass="34407">MAERSYPADQAEAGLRLFLGWFGPHYARSTSVEDASSDGTTLTATVVVGRRWSLRTTVVNTFGPDATVAWEAARAALERRLDAEGRPLAVWVPRGASFPTEEPGLSQFVLSLDGARRLDDGRLEFCRPVNLYLRRVATTGSVVTALGGLAGHWAQFTNRVPGTFQLNSNELFRLPASQEERQELFDRIVLASQQPEVDDTVVVPARDCWTANDLGGGGACILGTPAPENDAWSASLRRNLRRLVKAANEAPATGADARALVVLGPATYAEDEKLSWALRGMDPTLYAGFDILAVIADGVVKPILQPGRSVLPWDAPLR</sequence>
<protein>
    <submittedName>
        <fullName evidence="1">Uncharacterized protein</fullName>
    </submittedName>
</protein>
<reference evidence="1 2" key="1">
    <citation type="submission" date="2017-09" db="EMBL/GenBank/DDBJ databases">
        <title>Sequencing the genomes of two abundant thermophiles in Great Basin hot springs: Thermocrinis jamiesonii and novel Chloroflexi Thermoflexus hugenholtzii.</title>
        <authorList>
            <person name="Hedlund B."/>
        </authorList>
    </citation>
    <scope>NUCLEOTIDE SEQUENCE [LARGE SCALE GENOMIC DNA]</scope>
    <source>
        <strain evidence="1 2">G233</strain>
    </source>
</reference>
<evidence type="ECO:0000313" key="2">
    <source>
        <dbReference type="Proteomes" id="UP000223071"/>
    </source>
</evidence>
<keyword evidence="2" id="KW-1185">Reference proteome</keyword>
<dbReference type="EMBL" id="PDJQ01000001">
    <property type="protein sequence ID" value="PFG74127.1"/>
    <property type="molecule type" value="Genomic_DNA"/>
</dbReference>